<dbReference type="PROSITE" id="PS51257">
    <property type="entry name" value="PROKAR_LIPOPROTEIN"/>
    <property type="match status" value="1"/>
</dbReference>
<keyword evidence="5" id="KW-0998">Cell outer membrane</keyword>
<organism evidence="8 9">
    <name type="scientific">Arenibacter nanhaiticus</name>
    <dbReference type="NCBI Taxonomy" id="558155"/>
    <lineage>
        <taxon>Bacteria</taxon>
        <taxon>Pseudomonadati</taxon>
        <taxon>Bacteroidota</taxon>
        <taxon>Flavobacteriia</taxon>
        <taxon>Flavobacteriales</taxon>
        <taxon>Flavobacteriaceae</taxon>
        <taxon>Arenibacter</taxon>
    </lineage>
</organism>
<dbReference type="OrthoDB" id="1100079at2"/>
<dbReference type="Gene3D" id="1.25.40.390">
    <property type="match status" value="1"/>
</dbReference>
<evidence type="ECO:0000313" key="9">
    <source>
        <dbReference type="Proteomes" id="UP000184231"/>
    </source>
</evidence>
<dbReference type="RefSeq" id="WP_072763043.1">
    <property type="nucleotide sequence ID" value="NZ_FQYX01000002.1"/>
</dbReference>
<dbReference type="Proteomes" id="UP000184231">
    <property type="component" value="Unassembled WGS sequence"/>
</dbReference>
<gene>
    <name evidence="8" type="ORF">SAMN04487911_102234</name>
</gene>
<feature type="domain" description="RagB/SusD" evidence="6">
    <location>
        <begin position="340"/>
        <end position="492"/>
    </location>
</feature>
<evidence type="ECO:0000256" key="3">
    <source>
        <dbReference type="ARBA" id="ARBA00022729"/>
    </source>
</evidence>
<evidence type="ECO:0000256" key="5">
    <source>
        <dbReference type="ARBA" id="ARBA00023237"/>
    </source>
</evidence>
<reference evidence="8 9" key="1">
    <citation type="submission" date="2016-11" db="EMBL/GenBank/DDBJ databases">
        <authorList>
            <person name="Jaros S."/>
            <person name="Januszkiewicz K."/>
            <person name="Wedrychowicz H."/>
        </authorList>
    </citation>
    <scope>NUCLEOTIDE SEQUENCE [LARGE SCALE GENOMIC DNA]</scope>
    <source>
        <strain evidence="8 9">CGMCC 1.8863</strain>
    </source>
</reference>
<dbReference type="SUPFAM" id="SSF48452">
    <property type="entry name" value="TPR-like"/>
    <property type="match status" value="1"/>
</dbReference>
<dbReference type="Pfam" id="PF07980">
    <property type="entry name" value="SusD_RagB"/>
    <property type="match status" value="1"/>
</dbReference>
<accession>A0A1M6BKD8</accession>
<dbReference type="Pfam" id="PF14322">
    <property type="entry name" value="SusD-like_3"/>
    <property type="match status" value="1"/>
</dbReference>
<dbReference type="InterPro" id="IPR011990">
    <property type="entry name" value="TPR-like_helical_dom_sf"/>
</dbReference>
<dbReference type="STRING" id="558155.SAMN04487911_102234"/>
<dbReference type="EMBL" id="FQYX01000002">
    <property type="protein sequence ID" value="SHI49136.1"/>
    <property type="molecule type" value="Genomic_DNA"/>
</dbReference>
<comment type="similarity">
    <text evidence="2">Belongs to the SusD family.</text>
</comment>
<evidence type="ECO:0000256" key="1">
    <source>
        <dbReference type="ARBA" id="ARBA00004442"/>
    </source>
</evidence>
<name>A0A1M6BKD8_9FLAO</name>
<comment type="subcellular location">
    <subcellularLocation>
        <location evidence="1">Cell outer membrane</location>
    </subcellularLocation>
</comment>
<keyword evidence="3" id="KW-0732">Signal</keyword>
<dbReference type="InterPro" id="IPR012944">
    <property type="entry name" value="SusD_RagB_dom"/>
</dbReference>
<evidence type="ECO:0000313" key="8">
    <source>
        <dbReference type="EMBL" id="SHI49136.1"/>
    </source>
</evidence>
<evidence type="ECO:0000256" key="2">
    <source>
        <dbReference type="ARBA" id="ARBA00006275"/>
    </source>
</evidence>
<dbReference type="InterPro" id="IPR033985">
    <property type="entry name" value="SusD-like_N"/>
</dbReference>
<dbReference type="GO" id="GO:0009279">
    <property type="term" value="C:cell outer membrane"/>
    <property type="evidence" value="ECO:0007669"/>
    <property type="project" value="UniProtKB-SubCell"/>
</dbReference>
<evidence type="ECO:0000259" key="7">
    <source>
        <dbReference type="Pfam" id="PF14322"/>
    </source>
</evidence>
<protein>
    <submittedName>
        <fullName evidence="8">SusD family protein</fullName>
    </submittedName>
</protein>
<feature type="domain" description="SusD-like N-terminal" evidence="7">
    <location>
        <begin position="106"/>
        <end position="218"/>
    </location>
</feature>
<proteinExistence type="inferred from homology"/>
<evidence type="ECO:0000256" key="4">
    <source>
        <dbReference type="ARBA" id="ARBA00023136"/>
    </source>
</evidence>
<keyword evidence="4" id="KW-0472">Membrane</keyword>
<sequence length="494" mass="54880">MKSKLYISILATSLLTLGCSDDYLETKPTEFISSDQIAEASKLNPGLQAANVTGMYATMYKTGTGGTDLDHDDFGQKGYDIYSDMLSSDMVLGGTTYGWYRTIADMTSTVDYTNNNNYKVWRYYYRIIFGANTVIDGLGGNDAELELDEARQYMGQAKAMRAYAYFYLANYFSQGYQASDAILPIYTDTKAANQPLSTAQEVYDLIVADLTDAITLLDGFTRAAKNEVDQDVARGLLAYAYAAIGKNAEAAIEAKKIITDGKYTLMSKEEVTAGFNDVITSGWMWGVDLTLDNDLDLVSWWGQMDLFTYSYTWAGDPKVIDQNLYAAIPATDVRKAQFEDQDATEDTSRLYPTGKFYAPERKIGGQRSVTTDYVYMRIAEMYLLHAETAAKSGDEAGARTSLKTLLKERLATELETAYVDSLSGQALLDEIYLQTRIELWGEGKSYLAMKRNKATITRGPNHLSSAGTSIPYNDDRLSFDIPQSEVQNNPNISL</sequence>
<evidence type="ECO:0000259" key="6">
    <source>
        <dbReference type="Pfam" id="PF07980"/>
    </source>
</evidence>
<keyword evidence="9" id="KW-1185">Reference proteome</keyword>
<dbReference type="AlphaFoldDB" id="A0A1M6BKD8"/>